<dbReference type="InterPro" id="IPR011990">
    <property type="entry name" value="TPR-like_helical_dom_sf"/>
</dbReference>
<evidence type="ECO:0000259" key="1">
    <source>
        <dbReference type="Pfam" id="PF12770"/>
    </source>
</evidence>
<protein>
    <submittedName>
        <fullName evidence="2">CHAT domain-containing protein</fullName>
    </submittedName>
</protein>
<dbReference type="SMART" id="SM00028">
    <property type="entry name" value="TPR"/>
    <property type="match status" value="5"/>
</dbReference>
<feature type="domain" description="CHAT" evidence="1">
    <location>
        <begin position="621"/>
        <end position="854"/>
    </location>
</feature>
<proteinExistence type="predicted"/>
<accession>A0ABP4KZ36</accession>
<dbReference type="EMBL" id="BAAAQD010000005">
    <property type="protein sequence ID" value="GAA1512612.1"/>
    <property type="molecule type" value="Genomic_DNA"/>
</dbReference>
<dbReference type="InterPro" id="IPR024983">
    <property type="entry name" value="CHAT_dom"/>
</dbReference>
<name>A0ABP4KZ36_9ACTN</name>
<evidence type="ECO:0000313" key="3">
    <source>
        <dbReference type="Proteomes" id="UP001501470"/>
    </source>
</evidence>
<dbReference type="PANTHER" id="PTHR10098:SF108">
    <property type="entry name" value="TETRATRICOPEPTIDE REPEAT PROTEIN 28"/>
    <property type="match status" value="1"/>
</dbReference>
<gene>
    <name evidence="2" type="ORF">GCM10009827_028660</name>
</gene>
<comment type="caution">
    <text evidence="2">The sequence shown here is derived from an EMBL/GenBank/DDBJ whole genome shotgun (WGS) entry which is preliminary data.</text>
</comment>
<dbReference type="RefSeq" id="WP_344502348.1">
    <property type="nucleotide sequence ID" value="NZ_BAAAQD010000005.1"/>
</dbReference>
<dbReference type="Gene3D" id="1.25.40.10">
    <property type="entry name" value="Tetratricopeptide repeat domain"/>
    <property type="match status" value="2"/>
</dbReference>
<keyword evidence="3" id="KW-1185">Reference proteome</keyword>
<dbReference type="InterPro" id="IPR019734">
    <property type="entry name" value="TPR_rpt"/>
</dbReference>
<dbReference type="Pfam" id="PF12770">
    <property type="entry name" value="CHAT"/>
    <property type="match status" value="1"/>
</dbReference>
<dbReference type="Proteomes" id="UP001501470">
    <property type="component" value="Unassembled WGS sequence"/>
</dbReference>
<sequence length="866" mass="91397">MATRAVEAVAADPDEARALAVAALAATRRAKDPDATSVAHRALGLAARVGDDAHTAARHLRAALRVAERHERMTLAAEARMSLALVLDDLGRPAAAVREIDVALRSLRGLRRGRAVMQRALILRRLGHDEEAMAGYRSALRVFRREGDRLWEARALNNRAILHGYHGSHRLAAADLGAAAAIYADLDLPTAAAQVHHNLGFVAAQAGDVPLALARYEQARAVLTREAGVPADALLDLAELLRSARLLPEAQQAAQDAVDTCRRGRLDTARGEAALLLARVALARGNAEEARDAARSARRAFTAQRRHLPAARARAVELGAVIAAGRAHRGTLRAVQEVAAELTTAGWLLPGCESWLDAAQLALALGSLGDRATAAACLDRAAVVARRGPAVLRARWWHLRAVAHLADGDVPAAARCADAGLREFEAHRASLGATELRVRSGGTVADLAAFRLRLAVEHEPAEQILQWSQRCRAAALWLPPARPSGDPVIARDLARLRSVHADLAAAPIGAAHTGRLLQRQRDLEEQVRRRSWQAHGTEEATAAGPPLDVLAAALGDLAFVDLLAVDACLHALVLVGGRVTHRPLGPAQPVLDELHALRFAQRRLVARRGHRGAATLAADHAAADLDRMLLAPLDDLIGDRDLVLAPTGQLQALSWSLLPRCRGRAVRVTPSAATWWRAQRTPRPDGPSVFVGAADPPQALREVTGIAAGTPGATLLAGARALVGDVLHALDGASLGHIACHGQFRTDNALFSALLLADGPLTMYDLSALNRPPGTLVLSGCDTGLSAVHPGEELLGLTSTLLQLGTRTVVASTGPVDDEATRTLMTDFHKRLGTGCTEAAALSAALLATDGDARYSSAGFVCYGAG</sequence>
<dbReference type="SUPFAM" id="SSF48452">
    <property type="entry name" value="TPR-like"/>
    <property type="match status" value="2"/>
</dbReference>
<dbReference type="PANTHER" id="PTHR10098">
    <property type="entry name" value="RAPSYN-RELATED"/>
    <property type="match status" value="1"/>
</dbReference>
<organism evidence="2 3">
    <name type="scientific">Dactylosporangium maewongense</name>
    <dbReference type="NCBI Taxonomy" id="634393"/>
    <lineage>
        <taxon>Bacteria</taxon>
        <taxon>Bacillati</taxon>
        <taxon>Actinomycetota</taxon>
        <taxon>Actinomycetes</taxon>
        <taxon>Micromonosporales</taxon>
        <taxon>Micromonosporaceae</taxon>
        <taxon>Dactylosporangium</taxon>
    </lineage>
</organism>
<reference evidence="3" key="1">
    <citation type="journal article" date="2019" name="Int. J. Syst. Evol. Microbiol.">
        <title>The Global Catalogue of Microorganisms (GCM) 10K type strain sequencing project: providing services to taxonomists for standard genome sequencing and annotation.</title>
        <authorList>
            <consortium name="The Broad Institute Genomics Platform"/>
            <consortium name="The Broad Institute Genome Sequencing Center for Infectious Disease"/>
            <person name="Wu L."/>
            <person name="Ma J."/>
        </authorList>
    </citation>
    <scope>NUCLEOTIDE SEQUENCE [LARGE SCALE GENOMIC DNA]</scope>
    <source>
        <strain evidence="3">JCM 15933</strain>
    </source>
</reference>
<evidence type="ECO:0000313" key="2">
    <source>
        <dbReference type="EMBL" id="GAA1512612.1"/>
    </source>
</evidence>